<keyword evidence="4" id="KW-0574">Periplasm</keyword>
<dbReference type="Pfam" id="PF13416">
    <property type="entry name" value="SBP_bac_8"/>
    <property type="match status" value="1"/>
</dbReference>
<comment type="subcellular location">
    <subcellularLocation>
        <location evidence="1">Periplasm</location>
    </subcellularLocation>
</comment>
<dbReference type="RefSeq" id="WP_349638826.1">
    <property type="nucleotide sequence ID" value="NZ_CP090958.1"/>
</dbReference>
<protein>
    <submittedName>
        <fullName evidence="6">ABC transporter substrate-binding protein</fullName>
    </submittedName>
</protein>
<dbReference type="EMBL" id="CP090958">
    <property type="protein sequence ID" value="WGW12030.1"/>
    <property type="molecule type" value="Genomic_DNA"/>
</dbReference>
<evidence type="ECO:0000256" key="5">
    <source>
        <dbReference type="SAM" id="SignalP"/>
    </source>
</evidence>
<dbReference type="InterPro" id="IPR006059">
    <property type="entry name" value="SBP"/>
</dbReference>
<accession>A0ABY8QSQ6</accession>
<evidence type="ECO:0000256" key="2">
    <source>
        <dbReference type="ARBA" id="ARBA00022448"/>
    </source>
</evidence>
<dbReference type="PANTHER" id="PTHR30006">
    <property type="entry name" value="THIAMINE-BINDING PERIPLASMIC PROTEIN-RELATED"/>
    <property type="match status" value="1"/>
</dbReference>
<dbReference type="Proteomes" id="UP001209083">
    <property type="component" value="Chromosome"/>
</dbReference>
<reference evidence="6 7" key="1">
    <citation type="submission" date="2023-05" db="EMBL/GenBank/DDBJ databases">
        <title>Lithophilousrod everest ZFBP1038 complete genpme.</title>
        <authorList>
            <person name="Tian M."/>
        </authorList>
    </citation>
    <scope>NUCLEOTIDE SEQUENCE [LARGE SCALE GENOMIC DNA]</scope>
    <source>
        <strain evidence="6 7">ZFBP1038</strain>
    </source>
</reference>
<dbReference type="CDD" id="cd13589">
    <property type="entry name" value="PBP2_polyamine_RpCGA009"/>
    <property type="match status" value="1"/>
</dbReference>
<feature type="signal peptide" evidence="5">
    <location>
        <begin position="1"/>
        <end position="27"/>
    </location>
</feature>
<evidence type="ECO:0000256" key="3">
    <source>
        <dbReference type="ARBA" id="ARBA00022729"/>
    </source>
</evidence>
<feature type="chain" id="PRO_5046683924" evidence="5">
    <location>
        <begin position="28"/>
        <end position="372"/>
    </location>
</feature>
<name>A0ABY8QSQ6_9MICO</name>
<dbReference type="SUPFAM" id="SSF53850">
    <property type="entry name" value="Periplasmic binding protein-like II"/>
    <property type="match status" value="1"/>
</dbReference>
<keyword evidence="2" id="KW-0813">Transport</keyword>
<gene>
    <name evidence="6" type="ORF">LWF01_18410</name>
</gene>
<evidence type="ECO:0000256" key="1">
    <source>
        <dbReference type="ARBA" id="ARBA00004418"/>
    </source>
</evidence>
<evidence type="ECO:0000313" key="7">
    <source>
        <dbReference type="Proteomes" id="UP001209083"/>
    </source>
</evidence>
<dbReference type="Gene3D" id="3.40.190.10">
    <property type="entry name" value="Periplasmic binding protein-like II"/>
    <property type="match status" value="2"/>
</dbReference>
<keyword evidence="7" id="KW-1185">Reference proteome</keyword>
<evidence type="ECO:0000256" key="4">
    <source>
        <dbReference type="ARBA" id="ARBA00022764"/>
    </source>
</evidence>
<dbReference type="PANTHER" id="PTHR30006:SF3">
    <property type="entry name" value="THIAMINE-BINDING PERIPLASMIC PROTEIN"/>
    <property type="match status" value="1"/>
</dbReference>
<proteinExistence type="predicted"/>
<evidence type="ECO:0000313" key="6">
    <source>
        <dbReference type="EMBL" id="WGW12030.1"/>
    </source>
</evidence>
<sequence length="372" mass="39721">MLSLNLPRRGRSVRLALLGAGSAVLLAACGGGGPAEIDLGEGPAKAGTVKAGALDGVNLTFVSYGGIYQDGQMAAAGTPFAEESGAKILQDGPTEYAKIKAQVDSNNVTWDVVDTDSNWAAGQCGKLLQKLDYSIIDKSKVTEGLASDCYVPAMQYASVVVANTEKFGDSVKTWKDFFDTEKYPGKRGVQSGDIGGGILEGALIADGVAPDELYPLDVDRALKKLETIRDSIVYWTTGAQAQQMLESGEIDMGVVWSGRAYGAVENGAPYAPAWETGVVVMDVLTVPTNAKNPKASMAFINYYLGQKQQEKLTEETSYSPIHVDAKPQVNAEGQKFLLTNPEVADKVLTSDFTWWGENYAETLEKFTAWVSG</sequence>
<organism evidence="6 7">
    <name type="scientific">Saxibacter everestensis</name>
    <dbReference type="NCBI Taxonomy" id="2909229"/>
    <lineage>
        <taxon>Bacteria</taxon>
        <taxon>Bacillati</taxon>
        <taxon>Actinomycetota</taxon>
        <taxon>Actinomycetes</taxon>
        <taxon>Micrococcales</taxon>
        <taxon>Brevibacteriaceae</taxon>
        <taxon>Saxibacter</taxon>
    </lineage>
</organism>
<keyword evidence="3 5" id="KW-0732">Signal</keyword>